<name>I4EEV4_9BACT</name>
<dbReference type="GO" id="GO:0003677">
    <property type="term" value="F:DNA binding"/>
    <property type="evidence" value="ECO:0007669"/>
    <property type="project" value="InterPro"/>
</dbReference>
<dbReference type="Gene3D" id="1.10.1660.10">
    <property type="match status" value="1"/>
</dbReference>
<dbReference type="SUPFAM" id="SSF46955">
    <property type="entry name" value="Putative DNA-binding domain"/>
    <property type="match status" value="1"/>
</dbReference>
<evidence type="ECO:0000313" key="3">
    <source>
        <dbReference type="Proteomes" id="UP000004221"/>
    </source>
</evidence>
<dbReference type="EMBL" id="CAGS01000117">
    <property type="protein sequence ID" value="CCF83216.1"/>
    <property type="molecule type" value="Genomic_DNA"/>
</dbReference>
<dbReference type="InterPro" id="IPR009061">
    <property type="entry name" value="DNA-bd_dom_put_sf"/>
</dbReference>
<gene>
    <name evidence="2" type="ORF">NITHO_2030008</name>
</gene>
<evidence type="ECO:0000313" key="2">
    <source>
        <dbReference type="EMBL" id="CCF83216.1"/>
    </source>
</evidence>
<protein>
    <recommendedName>
        <fullName evidence="1">HTH merR-type domain-containing protein</fullName>
    </recommendedName>
</protein>
<dbReference type="RefSeq" id="WP_008476146.1">
    <property type="nucleotide sequence ID" value="NZ_CAGS01000117.1"/>
</dbReference>
<feature type="domain" description="HTH merR-type" evidence="1">
    <location>
        <begin position="12"/>
        <end position="60"/>
    </location>
</feature>
<dbReference type="GO" id="GO:0006355">
    <property type="term" value="P:regulation of DNA-templated transcription"/>
    <property type="evidence" value="ECO:0007669"/>
    <property type="project" value="InterPro"/>
</dbReference>
<accession>I4EEV4</accession>
<dbReference type="Proteomes" id="UP000004221">
    <property type="component" value="Unassembled WGS sequence"/>
</dbReference>
<comment type="caution">
    <text evidence="2">The sequence shown here is derived from an EMBL/GenBank/DDBJ whole genome shotgun (WGS) entry which is preliminary data.</text>
</comment>
<dbReference type="Pfam" id="PF13411">
    <property type="entry name" value="MerR_1"/>
    <property type="match status" value="1"/>
</dbReference>
<keyword evidence="3" id="KW-1185">Reference proteome</keyword>
<reference evidence="2 3" key="1">
    <citation type="journal article" date="2012" name="ISME J.">
        <title>Nitrification expanded: discovery, physiology and genomics of a nitrite-oxidizing bacterium from the phylum Chloroflexi.</title>
        <authorList>
            <person name="Sorokin D.Y."/>
            <person name="Lucker S."/>
            <person name="Vejmelkova D."/>
            <person name="Kostrikina N.A."/>
            <person name="Kleerebezem R."/>
            <person name="Rijpstra W.I."/>
            <person name="Damste J.S."/>
            <person name="Le Paslier D."/>
            <person name="Muyzer G."/>
            <person name="Wagner M."/>
            <person name="van Loosdrecht M.C."/>
            <person name="Daims H."/>
        </authorList>
    </citation>
    <scope>NUCLEOTIDE SEQUENCE [LARGE SCALE GENOMIC DNA]</scope>
    <source>
        <strain evidence="3">none</strain>
    </source>
</reference>
<dbReference type="AlphaFoldDB" id="I4EEV4"/>
<sequence length="79" mass="9291">MAIIRLENKEFYNITETALLLGIHHTTLRQWHREHKIKPARKNAAGHYIYNEADMQLIRRYAFGKLPAFSVNPAAWESK</sequence>
<evidence type="ECO:0000259" key="1">
    <source>
        <dbReference type="Pfam" id="PF13411"/>
    </source>
</evidence>
<organism evidence="2 3">
    <name type="scientific">Nitrolancea hollandica Lb</name>
    <dbReference type="NCBI Taxonomy" id="1129897"/>
    <lineage>
        <taxon>Bacteria</taxon>
        <taxon>Pseudomonadati</taxon>
        <taxon>Thermomicrobiota</taxon>
        <taxon>Thermomicrobia</taxon>
        <taxon>Sphaerobacterales</taxon>
        <taxon>Sphaerobacterineae</taxon>
        <taxon>Sphaerobacteraceae</taxon>
        <taxon>Nitrolancea</taxon>
    </lineage>
</organism>
<dbReference type="InterPro" id="IPR000551">
    <property type="entry name" value="MerR-type_HTH_dom"/>
</dbReference>
<proteinExistence type="predicted"/>
<dbReference type="OrthoDB" id="9800334at2"/>